<evidence type="ECO:0000313" key="7">
    <source>
        <dbReference type="EMBL" id="KAK4769812.1"/>
    </source>
</evidence>
<evidence type="ECO:0000256" key="4">
    <source>
        <dbReference type="PIRNR" id="PIRNR000517"/>
    </source>
</evidence>
<proteinExistence type="inferred from homology"/>
<dbReference type="CDD" id="cd00609">
    <property type="entry name" value="AAT_like"/>
    <property type="match status" value="1"/>
</dbReference>
<dbReference type="AlphaFoldDB" id="A0AAN7KN51"/>
<dbReference type="Gene3D" id="3.90.1150.10">
    <property type="entry name" value="Aspartate Aminotransferase, domain 1"/>
    <property type="match status" value="1"/>
</dbReference>
<evidence type="ECO:0000259" key="6">
    <source>
        <dbReference type="Pfam" id="PF00155"/>
    </source>
</evidence>
<comment type="similarity">
    <text evidence="2 4">Belongs to the class-I pyridoxal-phosphate-dependent aminotransferase family.</text>
</comment>
<keyword evidence="8" id="KW-1185">Reference proteome</keyword>
<feature type="modified residue" description="N6-(pyridoxal phosphate)lysine" evidence="5">
    <location>
        <position position="271"/>
    </location>
</feature>
<keyword evidence="3 4" id="KW-0663">Pyridoxal phosphate</keyword>
<evidence type="ECO:0000256" key="5">
    <source>
        <dbReference type="PIRSR" id="PIRSR000517-1"/>
    </source>
</evidence>
<dbReference type="InterPro" id="IPR005958">
    <property type="entry name" value="TyrNic_aminoTrfase"/>
</dbReference>
<evidence type="ECO:0000256" key="2">
    <source>
        <dbReference type="ARBA" id="ARBA00007441"/>
    </source>
</evidence>
<dbReference type="Proteomes" id="UP001345219">
    <property type="component" value="Chromosome 24"/>
</dbReference>
<reference evidence="7 8" key="1">
    <citation type="journal article" date="2023" name="Hortic Res">
        <title>Pangenome of water caltrop reveals structural variations and asymmetric subgenome divergence after allopolyploidization.</title>
        <authorList>
            <person name="Zhang X."/>
            <person name="Chen Y."/>
            <person name="Wang L."/>
            <person name="Yuan Y."/>
            <person name="Fang M."/>
            <person name="Shi L."/>
            <person name="Lu R."/>
            <person name="Comes H.P."/>
            <person name="Ma Y."/>
            <person name="Chen Y."/>
            <person name="Huang G."/>
            <person name="Zhou Y."/>
            <person name="Zheng Z."/>
            <person name="Qiu Y."/>
        </authorList>
    </citation>
    <scope>NUCLEOTIDE SEQUENCE [LARGE SCALE GENOMIC DNA]</scope>
    <source>
        <tissue evidence="7">Roots</tissue>
    </source>
</reference>
<comment type="caution">
    <text evidence="7">The sequence shown here is derived from an EMBL/GenBank/DDBJ whole genome shotgun (WGS) entry which is preliminary data.</text>
</comment>
<dbReference type="GO" id="GO:0030170">
    <property type="term" value="F:pyridoxal phosphate binding"/>
    <property type="evidence" value="ECO:0007669"/>
    <property type="project" value="InterPro"/>
</dbReference>
<dbReference type="Pfam" id="PF00155">
    <property type="entry name" value="Aminotran_1_2"/>
    <property type="match status" value="1"/>
</dbReference>
<dbReference type="FunFam" id="3.90.1150.10:FF:000040">
    <property type="entry name" value="Tyrosine aminotransferase"/>
    <property type="match status" value="1"/>
</dbReference>
<dbReference type="InterPro" id="IPR015422">
    <property type="entry name" value="PyrdxlP-dep_Trfase_small"/>
</dbReference>
<dbReference type="EMBL" id="JAXIOK010000005">
    <property type="protein sequence ID" value="KAK4769812.1"/>
    <property type="molecule type" value="Genomic_DNA"/>
</dbReference>
<dbReference type="NCBIfam" id="TIGR01265">
    <property type="entry name" value="tyr_nico_aTase"/>
    <property type="match status" value="1"/>
</dbReference>
<evidence type="ECO:0000256" key="3">
    <source>
        <dbReference type="ARBA" id="ARBA00022898"/>
    </source>
</evidence>
<dbReference type="PANTHER" id="PTHR45744:SF11">
    <property type="entry name" value="TYROSINE AMINOTRANSFERASE"/>
    <property type="match status" value="1"/>
</dbReference>
<dbReference type="GO" id="GO:0004838">
    <property type="term" value="F:L-tyrosine-2-oxoglutarate transaminase activity"/>
    <property type="evidence" value="ECO:0007669"/>
    <property type="project" value="TreeGrafter"/>
</dbReference>
<sequence length="438" mass="48535">MPTAYHLTNLPEGVEDTMENMPEPLIRWRFKANEKLSFSSTTSVRRIVGLLTDSLSPNDPRPVIPLARGDPSDLSCFRTTTVAEDAIVESARSAKLNGYSPAVGILPARRAVAEYLSKNLPYTLSHDDVFLTVGCVQAIEAITSVLARPDANILLPRPGFPYYELRATCSSLEVRHFDLLPERGWEVDLAGVERLADENTVALVLINPGNPSGNVFTYYHLKKVAETARRLGIMVISDEVYAHLAFGSIPFTPMGVFGSITPVITLGSISKRWIVPGWRIGWLVTTDPNGILKKHGVVDSIKEFLNTCCEPATVIQGAIPRILERTEHDFFSGILNILKQTSDICYEMIKDIPCITCPHKPEGAMFVMVKLNLSMLDGVKDDLDFCMKLAKEESVIVLPGIAVGMKNWLRVTIAVEPHSLIEGLERIKVFNKRHAKEK</sequence>
<dbReference type="FunFam" id="3.40.640.10:FF:000048">
    <property type="entry name" value="tyrosine aminotransferase"/>
    <property type="match status" value="1"/>
</dbReference>
<protein>
    <recommendedName>
        <fullName evidence="6">Aminotransferase class I/classII large domain-containing protein</fullName>
    </recommendedName>
</protein>
<dbReference type="SUPFAM" id="SSF53383">
    <property type="entry name" value="PLP-dependent transferases"/>
    <property type="match status" value="1"/>
</dbReference>
<feature type="domain" description="Aminotransferase class I/classII large" evidence="6">
    <location>
        <begin position="62"/>
        <end position="427"/>
    </location>
</feature>
<dbReference type="InterPro" id="IPR015421">
    <property type="entry name" value="PyrdxlP-dep_Trfase_major"/>
</dbReference>
<accession>A0AAN7KN51</accession>
<dbReference type="PIRSF" id="PIRSF000517">
    <property type="entry name" value="Tyr_transaminase"/>
    <property type="match status" value="1"/>
</dbReference>
<comment type="cofactor">
    <cofactor evidence="1 4 5">
        <name>pyridoxal 5'-phosphate</name>
        <dbReference type="ChEBI" id="CHEBI:597326"/>
    </cofactor>
</comment>
<dbReference type="GO" id="GO:0006572">
    <property type="term" value="P:L-tyrosine catabolic process"/>
    <property type="evidence" value="ECO:0007669"/>
    <property type="project" value="TreeGrafter"/>
</dbReference>
<evidence type="ECO:0000256" key="1">
    <source>
        <dbReference type="ARBA" id="ARBA00001933"/>
    </source>
</evidence>
<evidence type="ECO:0000313" key="8">
    <source>
        <dbReference type="Proteomes" id="UP001345219"/>
    </source>
</evidence>
<organism evidence="7 8">
    <name type="scientific">Trapa incisa</name>
    <dbReference type="NCBI Taxonomy" id="236973"/>
    <lineage>
        <taxon>Eukaryota</taxon>
        <taxon>Viridiplantae</taxon>
        <taxon>Streptophyta</taxon>
        <taxon>Embryophyta</taxon>
        <taxon>Tracheophyta</taxon>
        <taxon>Spermatophyta</taxon>
        <taxon>Magnoliopsida</taxon>
        <taxon>eudicotyledons</taxon>
        <taxon>Gunneridae</taxon>
        <taxon>Pentapetalae</taxon>
        <taxon>rosids</taxon>
        <taxon>malvids</taxon>
        <taxon>Myrtales</taxon>
        <taxon>Lythraceae</taxon>
        <taxon>Trapa</taxon>
    </lineage>
</organism>
<dbReference type="InterPro" id="IPR004839">
    <property type="entry name" value="Aminotransferase_I/II_large"/>
</dbReference>
<dbReference type="InterPro" id="IPR015424">
    <property type="entry name" value="PyrdxlP-dep_Trfase"/>
</dbReference>
<dbReference type="Gene3D" id="3.40.640.10">
    <property type="entry name" value="Type I PLP-dependent aspartate aminotransferase-like (Major domain)"/>
    <property type="match status" value="1"/>
</dbReference>
<dbReference type="PANTHER" id="PTHR45744">
    <property type="entry name" value="TYROSINE AMINOTRANSFERASE"/>
    <property type="match status" value="1"/>
</dbReference>
<name>A0AAN7KN51_9MYRT</name>
<gene>
    <name evidence="7" type="ORF">SAY87_030344</name>
</gene>